<dbReference type="GO" id="GO:1901678">
    <property type="term" value="P:iron coordination entity transport"/>
    <property type="evidence" value="ECO:0007669"/>
    <property type="project" value="UniProtKB-ARBA"/>
</dbReference>
<dbReference type="Proteomes" id="UP000567922">
    <property type="component" value="Unassembled WGS sequence"/>
</dbReference>
<dbReference type="EMBL" id="JACHWS010000003">
    <property type="protein sequence ID" value="MBB3039120.1"/>
    <property type="molecule type" value="Genomic_DNA"/>
</dbReference>
<dbReference type="SUPFAM" id="SSF53807">
    <property type="entry name" value="Helical backbone' metal receptor"/>
    <property type="match status" value="1"/>
</dbReference>
<dbReference type="Pfam" id="PF01497">
    <property type="entry name" value="Peripla_BP_2"/>
    <property type="match status" value="1"/>
</dbReference>
<feature type="chain" id="PRO_5039303406" evidence="5">
    <location>
        <begin position="29"/>
        <end position="316"/>
    </location>
</feature>
<evidence type="ECO:0000313" key="8">
    <source>
        <dbReference type="Proteomes" id="UP000567922"/>
    </source>
</evidence>
<evidence type="ECO:0000259" key="6">
    <source>
        <dbReference type="PROSITE" id="PS50983"/>
    </source>
</evidence>
<comment type="similarity">
    <text evidence="2">Belongs to the bacterial solute-binding protein 8 family.</text>
</comment>
<comment type="subcellular location">
    <subcellularLocation>
        <location evidence="1">Cell envelope</location>
    </subcellularLocation>
</comment>
<reference evidence="7 8" key="1">
    <citation type="submission" date="2020-08" db="EMBL/GenBank/DDBJ databases">
        <title>Sequencing the genomes of 1000 actinobacteria strains.</title>
        <authorList>
            <person name="Klenk H.-P."/>
        </authorList>
    </citation>
    <scope>NUCLEOTIDE SEQUENCE [LARGE SCALE GENOMIC DNA]</scope>
    <source>
        <strain evidence="7 8">DSM 45258</strain>
    </source>
</reference>
<evidence type="ECO:0000256" key="2">
    <source>
        <dbReference type="ARBA" id="ARBA00008814"/>
    </source>
</evidence>
<evidence type="ECO:0000256" key="5">
    <source>
        <dbReference type="SAM" id="SignalP"/>
    </source>
</evidence>
<dbReference type="PANTHER" id="PTHR30532">
    <property type="entry name" value="IRON III DICITRATE-BINDING PERIPLASMIC PROTEIN"/>
    <property type="match status" value="1"/>
</dbReference>
<feature type="signal peptide" evidence="5">
    <location>
        <begin position="1"/>
        <end position="28"/>
    </location>
</feature>
<proteinExistence type="inferred from homology"/>
<accession>A0A839RRG5</accession>
<dbReference type="GO" id="GO:0030288">
    <property type="term" value="C:outer membrane-bounded periplasmic space"/>
    <property type="evidence" value="ECO:0007669"/>
    <property type="project" value="TreeGrafter"/>
</dbReference>
<dbReference type="PROSITE" id="PS51257">
    <property type="entry name" value="PROKAR_LIPOPROTEIN"/>
    <property type="match status" value="1"/>
</dbReference>
<feature type="domain" description="Fe/B12 periplasmic-binding" evidence="6">
    <location>
        <begin position="66"/>
        <end position="316"/>
    </location>
</feature>
<dbReference type="Gene3D" id="3.40.50.1980">
    <property type="entry name" value="Nitrogenase molybdenum iron protein domain"/>
    <property type="match status" value="2"/>
</dbReference>
<dbReference type="PANTHER" id="PTHR30532:SF25">
    <property type="entry name" value="IRON(III) DICITRATE-BINDING PERIPLASMIC PROTEIN"/>
    <property type="match status" value="1"/>
</dbReference>
<dbReference type="CDD" id="cd01146">
    <property type="entry name" value="FhuD"/>
    <property type="match status" value="1"/>
</dbReference>
<evidence type="ECO:0000256" key="4">
    <source>
        <dbReference type="ARBA" id="ARBA00022729"/>
    </source>
</evidence>
<keyword evidence="3" id="KW-0813">Transport</keyword>
<dbReference type="InterPro" id="IPR002491">
    <property type="entry name" value="ABC_transptr_periplasmic_BD"/>
</dbReference>
<keyword evidence="4 5" id="KW-0732">Signal</keyword>
<organism evidence="7 8">
    <name type="scientific">Hoyosella altamirensis</name>
    <dbReference type="NCBI Taxonomy" id="616997"/>
    <lineage>
        <taxon>Bacteria</taxon>
        <taxon>Bacillati</taxon>
        <taxon>Actinomycetota</taxon>
        <taxon>Actinomycetes</taxon>
        <taxon>Mycobacteriales</taxon>
        <taxon>Hoyosellaceae</taxon>
        <taxon>Hoyosella</taxon>
    </lineage>
</organism>
<protein>
    <submittedName>
        <fullName evidence="7">Iron complex transport system substrate-binding protein</fullName>
    </submittedName>
</protein>
<name>A0A839RRG5_9ACTN</name>
<evidence type="ECO:0000256" key="3">
    <source>
        <dbReference type="ARBA" id="ARBA00022448"/>
    </source>
</evidence>
<keyword evidence="8" id="KW-1185">Reference proteome</keyword>
<evidence type="ECO:0000256" key="1">
    <source>
        <dbReference type="ARBA" id="ARBA00004196"/>
    </source>
</evidence>
<comment type="caution">
    <text evidence="7">The sequence shown here is derived from an EMBL/GenBank/DDBJ whole genome shotgun (WGS) entry which is preliminary data.</text>
</comment>
<sequence>MILRTPVRKSRATLVTTSTITIAFLAFLAGCTAESSGNGETGAVSEPARTVEHARGATEVPAQPQRVVVLEPVQLDTSVALGVMPVGTTVFGSASGAPDYLGPRAAQIEAVGTVPEPSLEAIAALHPDLILGTETRHGEFYEQLSAIAPTVFMASQSDPWQENVDLVATALGKREEASRLLADYDDRCAEIREEFSTEGQTAQLIRPREDILTLYGPTSFAGSTLECAGFTTPDRDWAGEISIDISPELVAQAEADLVVVTSPTPGDPGTLPDVVTNSVAQFPRLHLVDQAYWIAGVGPLGGMTVLDDIEKILQEG</sequence>
<dbReference type="InterPro" id="IPR051313">
    <property type="entry name" value="Bact_iron-sidero_bind"/>
</dbReference>
<evidence type="ECO:0000313" key="7">
    <source>
        <dbReference type="EMBL" id="MBB3039120.1"/>
    </source>
</evidence>
<gene>
    <name evidence="7" type="ORF">FHU29_003589</name>
</gene>
<dbReference type="PROSITE" id="PS50983">
    <property type="entry name" value="FE_B12_PBP"/>
    <property type="match status" value="1"/>
</dbReference>
<dbReference type="AlphaFoldDB" id="A0A839RRG5"/>